<comment type="similarity">
    <text evidence="9">Belongs to the tRNA nucleotidyltransferase/poly(A) polymerase family.</text>
</comment>
<keyword evidence="8 9" id="KW-0694">RNA-binding</keyword>
<evidence type="ECO:0000256" key="8">
    <source>
        <dbReference type="ARBA" id="ARBA00022884"/>
    </source>
</evidence>
<evidence type="ECO:0000259" key="12">
    <source>
        <dbReference type="Pfam" id="PF12627"/>
    </source>
</evidence>
<keyword evidence="2 9" id="KW-0808">Transferase</keyword>
<accession>A0ABM7R7R0</accession>
<dbReference type="SUPFAM" id="SSF81301">
    <property type="entry name" value="Nucleotidyltransferase"/>
    <property type="match status" value="1"/>
</dbReference>
<evidence type="ECO:0000313" key="14">
    <source>
        <dbReference type="EMBL" id="BCX46114.1"/>
    </source>
</evidence>
<dbReference type="SUPFAM" id="SSF81891">
    <property type="entry name" value="Poly A polymerase C-terminal region-like"/>
    <property type="match status" value="1"/>
</dbReference>
<evidence type="ECO:0000256" key="7">
    <source>
        <dbReference type="ARBA" id="ARBA00022842"/>
    </source>
</evidence>
<evidence type="ECO:0000259" key="13">
    <source>
        <dbReference type="Pfam" id="PF13735"/>
    </source>
</evidence>
<dbReference type="InterPro" id="IPR050264">
    <property type="entry name" value="Bact_CCA-adding_enz_type3_sf"/>
</dbReference>
<keyword evidence="5" id="KW-0479">Metal-binding</keyword>
<evidence type="ECO:0000256" key="10">
    <source>
        <dbReference type="SAM" id="MobiDB-lite"/>
    </source>
</evidence>
<keyword evidence="4" id="KW-0548">Nucleotidyltransferase</keyword>
<keyword evidence="7" id="KW-0460">Magnesium</keyword>
<dbReference type="InterPro" id="IPR002646">
    <property type="entry name" value="PolA_pol_head_dom"/>
</dbReference>
<feature type="domain" description="tRNA nucleotidyltransferase/poly(A) polymerase RNA and SrmB- binding" evidence="12">
    <location>
        <begin position="211"/>
        <end position="270"/>
    </location>
</feature>
<dbReference type="Gene3D" id="1.10.3090.10">
    <property type="entry name" value="cca-adding enzyme, domain 2"/>
    <property type="match status" value="1"/>
</dbReference>
<name>A0ABM7R7R0_9BACT</name>
<reference evidence="14 15" key="1">
    <citation type="submission" date="2021-06" db="EMBL/GenBank/DDBJ databases">
        <title>Complete genome of Haloferula helveola possessing various polysaccharide degrading enzymes.</title>
        <authorList>
            <person name="Takami H."/>
            <person name="Huang C."/>
            <person name="Hamasaki K."/>
        </authorList>
    </citation>
    <scope>NUCLEOTIDE SEQUENCE [LARGE SCALE GENOMIC DNA]</scope>
    <source>
        <strain evidence="14 15">CN-1</strain>
    </source>
</reference>
<keyword evidence="6" id="KW-0547">Nucleotide-binding</keyword>
<dbReference type="Pfam" id="PF12627">
    <property type="entry name" value="PolyA_pol_RNAbd"/>
    <property type="match status" value="1"/>
</dbReference>
<feature type="region of interest" description="Disordered" evidence="10">
    <location>
        <begin position="1"/>
        <end position="35"/>
    </location>
</feature>
<evidence type="ECO:0000256" key="4">
    <source>
        <dbReference type="ARBA" id="ARBA00022695"/>
    </source>
</evidence>
<protein>
    <submittedName>
        <fullName evidence="14">tRNA nucleotidyltransferase/poly(A) polymerase</fullName>
    </submittedName>
</protein>
<evidence type="ECO:0000313" key="15">
    <source>
        <dbReference type="Proteomes" id="UP001374893"/>
    </source>
</evidence>
<dbReference type="InterPro" id="IPR003607">
    <property type="entry name" value="HD/PDEase_dom"/>
</dbReference>
<feature type="domain" description="Poly A polymerase head" evidence="11">
    <location>
        <begin position="64"/>
        <end position="184"/>
    </location>
</feature>
<evidence type="ECO:0000256" key="5">
    <source>
        <dbReference type="ARBA" id="ARBA00022723"/>
    </source>
</evidence>
<evidence type="ECO:0000256" key="3">
    <source>
        <dbReference type="ARBA" id="ARBA00022694"/>
    </source>
</evidence>
<dbReference type="Proteomes" id="UP001374893">
    <property type="component" value="Chromosome"/>
</dbReference>
<dbReference type="Pfam" id="PF13735">
    <property type="entry name" value="tRNA_NucTran2_2"/>
    <property type="match status" value="1"/>
</dbReference>
<organism evidence="14 15">
    <name type="scientific">Haloferula helveola</name>
    <dbReference type="NCBI Taxonomy" id="490095"/>
    <lineage>
        <taxon>Bacteria</taxon>
        <taxon>Pseudomonadati</taxon>
        <taxon>Verrucomicrobiota</taxon>
        <taxon>Verrucomicrobiia</taxon>
        <taxon>Verrucomicrobiales</taxon>
        <taxon>Verrucomicrobiaceae</taxon>
        <taxon>Haloferula</taxon>
    </lineage>
</organism>
<feature type="compositionally biased region" description="Polar residues" evidence="10">
    <location>
        <begin position="15"/>
        <end position="29"/>
    </location>
</feature>
<dbReference type="Gene3D" id="3.30.460.10">
    <property type="entry name" value="Beta Polymerase, domain 2"/>
    <property type="match status" value="1"/>
</dbReference>
<dbReference type="EMBL" id="AP024702">
    <property type="protein sequence ID" value="BCX46114.1"/>
    <property type="molecule type" value="Genomic_DNA"/>
</dbReference>
<dbReference type="Pfam" id="PF01743">
    <property type="entry name" value="PolyA_pol"/>
    <property type="match status" value="1"/>
</dbReference>
<keyword evidence="3" id="KW-0819">tRNA processing</keyword>
<dbReference type="InterPro" id="IPR032810">
    <property type="entry name" value="CCA-adding_enz_C"/>
</dbReference>
<feature type="domain" description="CCA-adding enzyme C-terminal" evidence="13">
    <location>
        <begin position="343"/>
        <end position="472"/>
    </location>
</feature>
<dbReference type="PANTHER" id="PTHR46173:SF1">
    <property type="entry name" value="CCA TRNA NUCLEOTIDYLTRANSFERASE 1, MITOCHONDRIAL"/>
    <property type="match status" value="1"/>
</dbReference>
<dbReference type="CDD" id="cd00077">
    <property type="entry name" value="HDc"/>
    <property type="match status" value="1"/>
</dbReference>
<dbReference type="InterPro" id="IPR032828">
    <property type="entry name" value="PolyA_RNA-bd"/>
</dbReference>
<proteinExistence type="inferred from homology"/>
<evidence type="ECO:0000256" key="1">
    <source>
        <dbReference type="ARBA" id="ARBA00001946"/>
    </source>
</evidence>
<dbReference type="InterPro" id="IPR043519">
    <property type="entry name" value="NT_sf"/>
</dbReference>
<dbReference type="CDD" id="cd05398">
    <property type="entry name" value="NT_ClassII-CCAase"/>
    <property type="match status" value="1"/>
</dbReference>
<gene>
    <name evidence="14" type="ORF">HAHE_00220</name>
</gene>
<evidence type="ECO:0000256" key="9">
    <source>
        <dbReference type="RuleBase" id="RU003953"/>
    </source>
</evidence>
<evidence type="ECO:0000256" key="6">
    <source>
        <dbReference type="ARBA" id="ARBA00022741"/>
    </source>
</evidence>
<evidence type="ECO:0000259" key="11">
    <source>
        <dbReference type="Pfam" id="PF01743"/>
    </source>
</evidence>
<dbReference type="PANTHER" id="PTHR46173">
    <property type="entry name" value="CCA TRNA NUCLEOTIDYLTRANSFERASE 1, MITOCHONDRIAL"/>
    <property type="match status" value="1"/>
</dbReference>
<evidence type="ECO:0000256" key="2">
    <source>
        <dbReference type="ARBA" id="ARBA00022679"/>
    </source>
</evidence>
<sequence length="480" mass="53538">MPTGGPRGSDRAAETKSSSAGTCQQTSPRSGIDLSPAPLQFFPVTARDAAADLAARLSRAGHTAYFAGGCVRDRLLGREPKDYDIATSATPRQILELFPGSNEVGAHFGVIIVRHHGFHTEIATFRTDGSYGDGRRPDSVEFSTPEEDARRRDFTINGLFEDPPSGEIIDYVGGRSDLQAKTLRAIGEAADRFEEDALRLLRAIRFATTLDFDIEPTTWQAIVLHAEGLRRISPERIRDEFSRLIVAPKRARGLELLVDSGLAKVFFPEVLDLIGCDQPPEWHPEGDVYIHTRIMLDLLPDDAPLELCLSVLLHDIAKPPTRTFDEGADRIRFNGHDALGARMAHDILRRLKYPNQVIEDVEFMVSRHMQFMNVQQMRTAKLKRFMAAPTFPLELELHRVDCASSNGFTDNLEFLIEKGEEFASEPLVPPPLVNGRDLIDLGLKPGPRFKELLEAAQTEQLEGRLTTREAALDWLREAAR</sequence>
<comment type="cofactor">
    <cofactor evidence="1">
        <name>Mg(2+)</name>
        <dbReference type="ChEBI" id="CHEBI:18420"/>
    </cofactor>
</comment>
<keyword evidence="15" id="KW-1185">Reference proteome</keyword>